<feature type="compositionally biased region" description="Basic and acidic residues" evidence="7">
    <location>
        <begin position="491"/>
        <end position="505"/>
    </location>
</feature>
<evidence type="ECO:0000313" key="9">
    <source>
        <dbReference type="EMBL" id="KNZ52463.1"/>
    </source>
</evidence>
<evidence type="ECO:0000313" key="10">
    <source>
        <dbReference type="Proteomes" id="UP000037035"/>
    </source>
</evidence>
<dbReference type="EMBL" id="LAVV01008574">
    <property type="protein sequence ID" value="KNZ52463.1"/>
    <property type="molecule type" value="Genomic_DNA"/>
</dbReference>
<evidence type="ECO:0000259" key="8">
    <source>
        <dbReference type="Pfam" id="PF00808"/>
    </source>
</evidence>
<feature type="region of interest" description="Disordered" evidence="7">
    <location>
        <begin position="438"/>
        <end position="505"/>
    </location>
</feature>
<dbReference type="InterPro" id="IPR009072">
    <property type="entry name" value="Histone-fold"/>
</dbReference>
<evidence type="ECO:0000256" key="7">
    <source>
        <dbReference type="SAM" id="MobiDB-lite"/>
    </source>
</evidence>
<dbReference type="VEuPathDB" id="FungiDB:VP01_3565g1"/>
<evidence type="ECO:0000256" key="2">
    <source>
        <dbReference type="ARBA" id="ARBA00023015"/>
    </source>
</evidence>
<keyword evidence="2" id="KW-0805">Transcription regulation</keyword>
<dbReference type="SUPFAM" id="SSF47113">
    <property type="entry name" value="Histone-fold"/>
    <property type="match status" value="1"/>
</dbReference>
<keyword evidence="5" id="KW-0539">Nucleus</keyword>
<dbReference type="STRING" id="27349.A0A0L6UVB4"/>
<protein>
    <recommendedName>
        <fullName evidence="8">Transcription factor CBF/NF-Y/archaeal histone domain-containing protein</fullName>
    </recommendedName>
</protein>
<dbReference type="Proteomes" id="UP000037035">
    <property type="component" value="Unassembled WGS sequence"/>
</dbReference>
<evidence type="ECO:0000256" key="6">
    <source>
        <dbReference type="ARBA" id="ARBA00038129"/>
    </source>
</evidence>
<dbReference type="InterPro" id="IPR003958">
    <property type="entry name" value="CBFA_NFYB_domain"/>
</dbReference>
<dbReference type="PANTHER" id="PTHR10252:SF8">
    <property type="entry name" value="NUCLEAR TRANSCRIPTION FACTOR Y SUBUNIT GAMMA"/>
    <property type="match status" value="1"/>
</dbReference>
<keyword evidence="3" id="KW-0238">DNA-binding</keyword>
<dbReference type="Pfam" id="PF00808">
    <property type="entry name" value="CBFD_NFYB_HMF"/>
    <property type="match status" value="1"/>
</dbReference>
<dbReference type="Gene3D" id="1.10.20.10">
    <property type="entry name" value="Histone, subunit A"/>
    <property type="match status" value="1"/>
</dbReference>
<dbReference type="GO" id="GO:0001228">
    <property type="term" value="F:DNA-binding transcription activator activity, RNA polymerase II-specific"/>
    <property type="evidence" value="ECO:0007669"/>
    <property type="project" value="TreeGrafter"/>
</dbReference>
<feature type="compositionally biased region" description="Polar residues" evidence="7">
    <location>
        <begin position="449"/>
        <end position="459"/>
    </location>
</feature>
<gene>
    <name evidence="9" type="ORF">VP01_3565g1</name>
</gene>
<dbReference type="GO" id="GO:0016602">
    <property type="term" value="C:CCAAT-binding factor complex"/>
    <property type="evidence" value="ECO:0007669"/>
    <property type="project" value="TreeGrafter"/>
</dbReference>
<sequence>MSFFGVKFEGGCHGANSKPGISQIYPTSLVGSWSGPPALPLRRNLPLRSAAHPHGRDQLPHPKPSSRNSGATSYEMQRNTTLTLRMASCLWLGSKNLSNRIRISKYRYPFFPSLMIANEVTVLLDKACEIFINEITVRAFLVANSMNRRTVNTSDIAMAISQSDMFDFLIDIVPAEQLAPENDSTGNLPAASTSTSPTSIPKSSNSTRKRRPTMPELHEETNSAESIVSTPLPSAPPPLPPKKKPKNTRVNRNLLPEEVAVPIPDTELIKREPSPEFTAPRNSPHQRLLAVPIPDSELIPPRPSVPTWEMAVPITSNDHQRSASGTERTWEMALPISETSSHQRSRAPNWEMAVPIANDLTSGSSHHPSQRRRRDWDLALPIVDEDAENSDHPSFKQNTVIKKQPLPSPEASSFDAYPRQSNYQVPATNQRNWELAIPITDHEPGPSRQDGQVISSNTHSRYPSSRPPPVPIDPALFGLASSVQLNPHLPPHPEDPPHISIKQEE</sequence>
<feature type="compositionally biased region" description="Polar residues" evidence="7">
    <location>
        <begin position="65"/>
        <end position="74"/>
    </location>
</feature>
<comment type="similarity">
    <text evidence="6">Belongs to the NFYC/HAP5 subunit family.</text>
</comment>
<proteinExistence type="inferred from homology"/>
<keyword evidence="4" id="KW-0804">Transcription</keyword>
<feature type="region of interest" description="Disordered" evidence="7">
    <location>
        <begin position="387"/>
        <end position="417"/>
    </location>
</feature>
<comment type="subcellular location">
    <subcellularLocation>
        <location evidence="1">Nucleus</location>
    </subcellularLocation>
</comment>
<name>A0A0L6UVB4_9BASI</name>
<accession>A0A0L6UVB4</accession>
<reference evidence="9 10" key="1">
    <citation type="submission" date="2015-08" db="EMBL/GenBank/DDBJ databases">
        <title>Next Generation Sequencing and Analysis of the Genome of Puccinia sorghi L Schw, the Causal Agent of Maize Common Rust.</title>
        <authorList>
            <person name="Rochi L."/>
            <person name="Burguener G."/>
            <person name="Darino M."/>
            <person name="Turjanski A."/>
            <person name="Kreff E."/>
            <person name="Dieguez M.J."/>
            <person name="Sacco F."/>
        </authorList>
    </citation>
    <scope>NUCLEOTIDE SEQUENCE [LARGE SCALE GENOMIC DNA]</scope>
    <source>
        <strain evidence="9 10">RO10H11247</strain>
    </source>
</reference>
<dbReference type="AlphaFoldDB" id="A0A0L6UVB4"/>
<dbReference type="OrthoDB" id="1272441at2759"/>
<feature type="domain" description="Transcription factor CBF/NF-Y/archaeal histone" evidence="8">
    <location>
        <begin position="116"/>
        <end position="160"/>
    </location>
</feature>
<dbReference type="GO" id="GO:0046982">
    <property type="term" value="F:protein heterodimerization activity"/>
    <property type="evidence" value="ECO:0007669"/>
    <property type="project" value="InterPro"/>
</dbReference>
<feature type="compositionally biased region" description="Low complexity" evidence="7">
    <location>
        <begin position="192"/>
        <end position="206"/>
    </location>
</feature>
<comment type="caution">
    <text evidence="9">The sequence shown here is derived from an EMBL/GenBank/DDBJ whole genome shotgun (WGS) entry which is preliminary data.</text>
</comment>
<feature type="region of interest" description="Disordered" evidence="7">
    <location>
        <begin position="50"/>
        <end position="74"/>
    </location>
</feature>
<evidence type="ECO:0000256" key="4">
    <source>
        <dbReference type="ARBA" id="ARBA00023163"/>
    </source>
</evidence>
<keyword evidence="10" id="KW-1185">Reference proteome</keyword>
<evidence type="ECO:0000256" key="1">
    <source>
        <dbReference type="ARBA" id="ARBA00004123"/>
    </source>
</evidence>
<dbReference type="PANTHER" id="PTHR10252">
    <property type="entry name" value="HISTONE-LIKE TRANSCRIPTION FACTOR CCAAT-RELATED"/>
    <property type="match status" value="1"/>
</dbReference>
<evidence type="ECO:0000256" key="3">
    <source>
        <dbReference type="ARBA" id="ARBA00023125"/>
    </source>
</evidence>
<feature type="compositionally biased region" description="Polar residues" evidence="7">
    <location>
        <begin position="182"/>
        <end position="191"/>
    </location>
</feature>
<dbReference type="InterPro" id="IPR050568">
    <property type="entry name" value="Transcr_DNA_Rep_Reg"/>
</dbReference>
<organism evidence="9 10">
    <name type="scientific">Puccinia sorghi</name>
    <dbReference type="NCBI Taxonomy" id="27349"/>
    <lineage>
        <taxon>Eukaryota</taxon>
        <taxon>Fungi</taxon>
        <taxon>Dikarya</taxon>
        <taxon>Basidiomycota</taxon>
        <taxon>Pucciniomycotina</taxon>
        <taxon>Pucciniomycetes</taxon>
        <taxon>Pucciniales</taxon>
        <taxon>Pucciniaceae</taxon>
        <taxon>Puccinia</taxon>
    </lineage>
</organism>
<dbReference type="GO" id="GO:0000978">
    <property type="term" value="F:RNA polymerase II cis-regulatory region sequence-specific DNA binding"/>
    <property type="evidence" value="ECO:0007669"/>
    <property type="project" value="TreeGrafter"/>
</dbReference>
<feature type="region of interest" description="Disordered" evidence="7">
    <location>
        <begin position="180"/>
        <end position="253"/>
    </location>
</feature>
<evidence type="ECO:0000256" key="5">
    <source>
        <dbReference type="ARBA" id="ARBA00023242"/>
    </source>
</evidence>